<accession>A0ABU1DEG1</accession>
<keyword evidence="5" id="KW-0997">Cell inner membrane</keyword>
<dbReference type="InterPro" id="IPR051613">
    <property type="entry name" value="ABC_transp_permease_HisMQ"/>
</dbReference>
<evidence type="ECO:0000256" key="2">
    <source>
        <dbReference type="ARBA" id="ARBA00010072"/>
    </source>
</evidence>
<keyword evidence="4" id="KW-1003">Cell membrane</keyword>
<keyword evidence="7 9" id="KW-1133">Transmembrane helix</keyword>
<keyword evidence="8 9" id="KW-0472">Membrane</keyword>
<dbReference type="InterPro" id="IPR000515">
    <property type="entry name" value="MetI-like"/>
</dbReference>
<evidence type="ECO:0000313" key="12">
    <source>
        <dbReference type="Proteomes" id="UP001181622"/>
    </source>
</evidence>
<evidence type="ECO:0000256" key="1">
    <source>
        <dbReference type="ARBA" id="ARBA00004429"/>
    </source>
</evidence>
<feature type="transmembrane region" description="Helical" evidence="9">
    <location>
        <begin position="111"/>
        <end position="134"/>
    </location>
</feature>
<dbReference type="NCBIfam" id="TIGR01726">
    <property type="entry name" value="HEQRo_perm_3TM"/>
    <property type="match status" value="1"/>
</dbReference>
<keyword evidence="3 9" id="KW-0813">Transport</keyword>
<dbReference type="PANTHER" id="PTHR30133">
    <property type="entry name" value="CATIONIC AMINO ACID TRANSPORTER, MEMBRANE COMPONENT"/>
    <property type="match status" value="1"/>
</dbReference>
<evidence type="ECO:0000256" key="6">
    <source>
        <dbReference type="ARBA" id="ARBA00022692"/>
    </source>
</evidence>
<feature type="transmembrane region" description="Helical" evidence="9">
    <location>
        <begin position="68"/>
        <end position="91"/>
    </location>
</feature>
<keyword evidence="12" id="KW-1185">Reference proteome</keyword>
<dbReference type="Proteomes" id="UP001181622">
    <property type="component" value="Unassembled WGS sequence"/>
</dbReference>
<comment type="subcellular location">
    <subcellularLocation>
        <location evidence="1">Cell inner membrane</location>
        <topology evidence="1">Multi-pass membrane protein</topology>
    </subcellularLocation>
    <subcellularLocation>
        <location evidence="9">Cell membrane</location>
        <topology evidence="9">Multi-pass membrane protein</topology>
    </subcellularLocation>
</comment>
<proteinExistence type="inferred from homology"/>
<feature type="transmembrane region" description="Helical" evidence="9">
    <location>
        <begin position="209"/>
        <end position="225"/>
    </location>
</feature>
<dbReference type="CDD" id="cd06261">
    <property type="entry name" value="TM_PBP2"/>
    <property type="match status" value="1"/>
</dbReference>
<feature type="domain" description="ABC transmembrane type-1" evidence="10">
    <location>
        <begin position="23"/>
        <end position="230"/>
    </location>
</feature>
<organism evidence="11 12">
    <name type="scientific">Chelatococcus sambhunathii</name>
    <dbReference type="NCBI Taxonomy" id="363953"/>
    <lineage>
        <taxon>Bacteria</taxon>
        <taxon>Pseudomonadati</taxon>
        <taxon>Pseudomonadota</taxon>
        <taxon>Alphaproteobacteria</taxon>
        <taxon>Hyphomicrobiales</taxon>
        <taxon>Chelatococcaceae</taxon>
        <taxon>Chelatococcus</taxon>
    </lineage>
</organism>
<evidence type="ECO:0000256" key="7">
    <source>
        <dbReference type="ARBA" id="ARBA00022989"/>
    </source>
</evidence>
<dbReference type="InterPro" id="IPR010065">
    <property type="entry name" value="AA_ABC_transptr_permease_3TM"/>
</dbReference>
<comment type="caution">
    <text evidence="11">The sequence shown here is derived from an EMBL/GenBank/DDBJ whole genome shotgun (WGS) entry which is preliminary data.</text>
</comment>
<evidence type="ECO:0000256" key="8">
    <source>
        <dbReference type="ARBA" id="ARBA00023136"/>
    </source>
</evidence>
<dbReference type="InterPro" id="IPR035906">
    <property type="entry name" value="MetI-like_sf"/>
</dbReference>
<keyword evidence="6 9" id="KW-0812">Transmembrane</keyword>
<feature type="transmembrane region" description="Helical" evidence="9">
    <location>
        <begin position="26"/>
        <end position="47"/>
    </location>
</feature>
<comment type="similarity">
    <text evidence="2">Belongs to the binding-protein-dependent transport system permease family. HisMQ subfamily.</text>
</comment>
<evidence type="ECO:0000256" key="4">
    <source>
        <dbReference type="ARBA" id="ARBA00022475"/>
    </source>
</evidence>
<name>A0ABU1DEG1_9HYPH</name>
<dbReference type="Pfam" id="PF00528">
    <property type="entry name" value="BPD_transp_1"/>
    <property type="match status" value="1"/>
</dbReference>
<evidence type="ECO:0000256" key="9">
    <source>
        <dbReference type="RuleBase" id="RU363032"/>
    </source>
</evidence>
<dbReference type="PANTHER" id="PTHR30133:SF2">
    <property type="entry name" value="ARGININE ABC TRANSPORTER PERMEASE PROTEIN ARTQ"/>
    <property type="match status" value="1"/>
</dbReference>
<sequence>MTELLAPLAFGPSGWGDELIAGAWLTLRLALATLPIGLAIGLGVALMRHGDSRILRPLGELYGAVFRGLPELLTIFIVYFGAPRLATHLLAFAEAALGLPPSGTQVQIDGFMAGVLALALVLGAFSSEVFLGAIRSVPESQREAADALGMSRAQAFRLVILPQVMRLAFPGLANNWMTLLKDTSLVSVIALPELMRQANLAALATRQPFLFYLAACLLYLAMSVASERLRLRIEPAASPRGAEPAR</sequence>
<dbReference type="Gene3D" id="1.10.3720.10">
    <property type="entry name" value="MetI-like"/>
    <property type="match status" value="1"/>
</dbReference>
<dbReference type="SUPFAM" id="SSF161098">
    <property type="entry name" value="MetI-like"/>
    <property type="match status" value="1"/>
</dbReference>
<evidence type="ECO:0000256" key="5">
    <source>
        <dbReference type="ARBA" id="ARBA00022519"/>
    </source>
</evidence>
<evidence type="ECO:0000313" key="11">
    <source>
        <dbReference type="EMBL" id="MDR4306509.1"/>
    </source>
</evidence>
<dbReference type="EMBL" id="JADBEO010000013">
    <property type="protein sequence ID" value="MDR4306509.1"/>
    <property type="molecule type" value="Genomic_DNA"/>
</dbReference>
<gene>
    <name evidence="11" type="ORF">IHQ68_07755</name>
</gene>
<evidence type="ECO:0000259" key="10">
    <source>
        <dbReference type="PROSITE" id="PS50928"/>
    </source>
</evidence>
<protein>
    <submittedName>
        <fullName evidence="11">ABC transporter permease subunit</fullName>
    </submittedName>
</protein>
<dbReference type="PROSITE" id="PS50928">
    <property type="entry name" value="ABC_TM1"/>
    <property type="match status" value="1"/>
</dbReference>
<evidence type="ECO:0000256" key="3">
    <source>
        <dbReference type="ARBA" id="ARBA00022448"/>
    </source>
</evidence>
<dbReference type="RefSeq" id="WP_309390460.1">
    <property type="nucleotide sequence ID" value="NZ_JADBEO010000013.1"/>
</dbReference>
<reference evidence="11" key="1">
    <citation type="submission" date="2020-10" db="EMBL/GenBank/DDBJ databases">
        <authorList>
            <person name="Abbas A."/>
            <person name="Razzaq R."/>
            <person name="Waqas M."/>
            <person name="Abbas N."/>
            <person name="Nielsen T.K."/>
            <person name="Hansen L.H."/>
            <person name="Hussain S."/>
            <person name="Shahid M."/>
        </authorList>
    </citation>
    <scope>NUCLEOTIDE SEQUENCE</scope>
    <source>
        <strain evidence="11">S14</strain>
    </source>
</reference>